<dbReference type="EMBL" id="GFTR01001132">
    <property type="protein sequence ID" value="JAW15294.1"/>
    <property type="molecule type" value="Transcribed_RNA"/>
</dbReference>
<proteinExistence type="predicted"/>
<feature type="region of interest" description="Disordered" evidence="1">
    <location>
        <begin position="64"/>
        <end position="87"/>
    </location>
</feature>
<reference evidence="2" key="1">
    <citation type="journal article" date="2018" name="PLoS Negl. Trop. Dis.">
        <title>An insight into the salivary gland and fat body transcriptome of Panstrongylus lignarius (Hemiptera: Heteroptera), the main vector of Chagas disease in Peru.</title>
        <authorList>
            <person name="Nevoa J.C."/>
            <person name="Mendes M.T."/>
            <person name="da Silva M.V."/>
            <person name="Soares S.C."/>
            <person name="Oliveira C.J.F."/>
            <person name="Ribeiro J.M.C."/>
        </authorList>
    </citation>
    <scope>NUCLEOTIDE SEQUENCE</scope>
</reference>
<evidence type="ECO:0000256" key="1">
    <source>
        <dbReference type="SAM" id="MobiDB-lite"/>
    </source>
</evidence>
<organism evidence="2">
    <name type="scientific">Panstrongylus lignarius</name>
    <dbReference type="NCBI Taxonomy" id="156445"/>
    <lineage>
        <taxon>Eukaryota</taxon>
        <taxon>Metazoa</taxon>
        <taxon>Ecdysozoa</taxon>
        <taxon>Arthropoda</taxon>
        <taxon>Hexapoda</taxon>
        <taxon>Insecta</taxon>
        <taxon>Pterygota</taxon>
        <taxon>Neoptera</taxon>
        <taxon>Paraneoptera</taxon>
        <taxon>Hemiptera</taxon>
        <taxon>Heteroptera</taxon>
        <taxon>Panheteroptera</taxon>
        <taxon>Cimicomorpha</taxon>
        <taxon>Reduviidae</taxon>
        <taxon>Triatominae</taxon>
        <taxon>Panstrongylus</taxon>
    </lineage>
</organism>
<name>A0A224XVT0_9HEMI</name>
<sequence>MGFLIISLLGGILIACLKGVTLAVFLPTFVDKISVFLKLFLFSSTLLSPLEDFLADSSHSLVTSSSSSTVLSSNSEISGSMSSCSIS</sequence>
<accession>A0A224XVT0</accession>
<protein>
    <submittedName>
        <fullName evidence="2">Putative secreted protein</fullName>
    </submittedName>
</protein>
<dbReference type="AlphaFoldDB" id="A0A224XVT0"/>
<evidence type="ECO:0000313" key="2">
    <source>
        <dbReference type="EMBL" id="JAW15294.1"/>
    </source>
</evidence>